<dbReference type="InterPro" id="IPR001509">
    <property type="entry name" value="Epimerase_deHydtase"/>
</dbReference>
<evidence type="ECO:0000256" key="8">
    <source>
        <dbReference type="ARBA" id="ARBA00039520"/>
    </source>
</evidence>
<dbReference type="SUPFAM" id="SSF51735">
    <property type="entry name" value="NAD(P)-binding Rossmann-fold domains"/>
    <property type="match status" value="1"/>
</dbReference>
<dbReference type="Gene3D" id="3.40.50.720">
    <property type="entry name" value="NAD(P)-binding Rossmann-like Domain"/>
    <property type="match status" value="1"/>
</dbReference>
<comment type="function">
    <text evidence="6">Catalyzes the conversion of quinonoid dihydrobiopterin into tetrahydrobiopterin.</text>
</comment>
<dbReference type="GO" id="GO:0070404">
    <property type="term" value="F:NADH binding"/>
    <property type="evidence" value="ECO:0007669"/>
    <property type="project" value="TreeGrafter"/>
</dbReference>
<evidence type="ECO:0000256" key="10">
    <source>
        <dbReference type="ARBA" id="ARBA00042518"/>
    </source>
</evidence>
<evidence type="ECO:0000256" key="11">
    <source>
        <dbReference type="ARBA" id="ARBA00047429"/>
    </source>
</evidence>
<dbReference type="InterPro" id="IPR036291">
    <property type="entry name" value="NAD(P)-bd_dom_sf"/>
</dbReference>
<dbReference type="GO" id="GO:0004155">
    <property type="term" value="F:6,7-dihydropteridine reductase activity"/>
    <property type="evidence" value="ECO:0007669"/>
    <property type="project" value="UniProtKB-EC"/>
</dbReference>
<evidence type="ECO:0000313" key="14">
    <source>
        <dbReference type="EMBL" id="KAK7109689.1"/>
    </source>
</evidence>
<evidence type="ECO:0000256" key="2">
    <source>
        <dbReference type="ARBA" id="ARBA00011738"/>
    </source>
</evidence>
<comment type="catalytic activity">
    <reaction evidence="11">
        <text>5,6,7,8-tetrahydropteridine + NADP(+) = 6,7-dihydropteridine + NADPH + H(+)</text>
        <dbReference type="Rhea" id="RHEA:17865"/>
        <dbReference type="ChEBI" id="CHEBI:15378"/>
        <dbReference type="ChEBI" id="CHEBI:28889"/>
        <dbReference type="ChEBI" id="CHEBI:30156"/>
        <dbReference type="ChEBI" id="CHEBI:57783"/>
        <dbReference type="ChEBI" id="CHEBI:58349"/>
        <dbReference type="EC" id="1.5.1.34"/>
    </reaction>
    <physiologicalReaction direction="right-to-left" evidence="11">
        <dbReference type="Rhea" id="RHEA:17867"/>
    </physiologicalReaction>
</comment>
<dbReference type="PANTHER" id="PTHR15104">
    <property type="entry name" value="DIHYDROPTERIDINE REDUCTASE"/>
    <property type="match status" value="1"/>
</dbReference>
<dbReference type="EC" id="1.5.1.34" evidence="7"/>
<dbReference type="EMBL" id="JBAMIC010000003">
    <property type="protein sequence ID" value="KAK7109689.1"/>
    <property type="molecule type" value="Genomic_DNA"/>
</dbReference>
<comment type="similarity">
    <text evidence="1">Belongs to the short-chain dehydrogenases/reductases (SDR) family.</text>
</comment>
<dbReference type="GO" id="GO:0005737">
    <property type="term" value="C:cytoplasm"/>
    <property type="evidence" value="ECO:0007669"/>
    <property type="project" value="TreeGrafter"/>
</dbReference>
<evidence type="ECO:0000256" key="1">
    <source>
        <dbReference type="ARBA" id="ARBA00006484"/>
    </source>
</evidence>
<name>A0AAN9BR38_9CAEN</name>
<protein>
    <recommendedName>
        <fullName evidence="8">Dihydropteridine reductase</fullName>
        <ecNumber evidence="7">1.5.1.34</ecNumber>
    </recommendedName>
    <alternativeName>
        <fullName evidence="10">HDHPR</fullName>
    </alternativeName>
    <alternativeName>
        <fullName evidence="9">Quinoid dihydropteridine reductase</fullName>
    </alternativeName>
</protein>
<organism evidence="14 15">
    <name type="scientific">Littorina saxatilis</name>
    <dbReference type="NCBI Taxonomy" id="31220"/>
    <lineage>
        <taxon>Eukaryota</taxon>
        <taxon>Metazoa</taxon>
        <taxon>Spiralia</taxon>
        <taxon>Lophotrochozoa</taxon>
        <taxon>Mollusca</taxon>
        <taxon>Gastropoda</taxon>
        <taxon>Caenogastropoda</taxon>
        <taxon>Littorinimorpha</taxon>
        <taxon>Littorinoidea</taxon>
        <taxon>Littorinidae</taxon>
        <taxon>Littorina</taxon>
    </lineage>
</organism>
<proteinExistence type="inferred from homology"/>
<evidence type="ECO:0000256" key="9">
    <source>
        <dbReference type="ARBA" id="ARBA00041348"/>
    </source>
</evidence>
<dbReference type="FunFam" id="3.40.50.720:FF:000157">
    <property type="entry name" value="Quinoid dihydropteridine reductase"/>
    <property type="match status" value="1"/>
</dbReference>
<keyword evidence="15" id="KW-1185">Reference proteome</keyword>
<dbReference type="GO" id="GO:0006559">
    <property type="term" value="P:L-phenylalanine catabolic process"/>
    <property type="evidence" value="ECO:0007669"/>
    <property type="project" value="TreeGrafter"/>
</dbReference>
<evidence type="ECO:0000313" key="15">
    <source>
        <dbReference type="Proteomes" id="UP001374579"/>
    </source>
</evidence>
<comment type="caution">
    <text evidence="14">The sequence shown here is derived from an EMBL/GenBank/DDBJ whole genome shotgun (WGS) entry which is preliminary data.</text>
</comment>
<keyword evidence="3" id="KW-0521">NADP</keyword>
<dbReference type="GO" id="GO:0070402">
    <property type="term" value="F:NADPH binding"/>
    <property type="evidence" value="ECO:0007669"/>
    <property type="project" value="TreeGrafter"/>
</dbReference>
<evidence type="ECO:0000256" key="4">
    <source>
        <dbReference type="ARBA" id="ARBA00023002"/>
    </source>
</evidence>
<evidence type="ECO:0000256" key="3">
    <source>
        <dbReference type="ARBA" id="ARBA00022857"/>
    </source>
</evidence>
<keyword evidence="4" id="KW-0560">Oxidoreductase</keyword>
<accession>A0AAN9BR38</accession>
<dbReference type="Proteomes" id="UP001374579">
    <property type="component" value="Unassembled WGS sequence"/>
</dbReference>
<gene>
    <name evidence="14" type="ORF">V1264_013685</name>
</gene>
<sequence length="235" mass="24718">MAAGRVLVYGGKGALGSACVKLFKSKNYWVGSIDLAPNEDADANIVVKPAASWGEQEQDVSTRVADTLGDNKVDAILCVAGGWAGGNAASKTLIESADNMWKQSVWTSVIASSLASRYLKNGGVLTLPGAQPALKGTPGMVGYGMAKAAIHQLVHSLGDKDSGMPPDSLAVAILPITLDTPMNRKWMAQADFTTWTPLEFIAELFAKWTAGQERPATGSLVQLITKDSKTELVVA</sequence>
<feature type="domain" description="NAD-dependent epimerase/dehydratase" evidence="13">
    <location>
        <begin position="6"/>
        <end position="161"/>
    </location>
</feature>
<comment type="catalytic activity">
    <reaction evidence="12">
        <text>5,6,7,8-tetrahydropteridine + NAD(+) = 6,7-dihydropteridine + NADH + H(+)</text>
        <dbReference type="Rhea" id="RHEA:17869"/>
        <dbReference type="ChEBI" id="CHEBI:15378"/>
        <dbReference type="ChEBI" id="CHEBI:28889"/>
        <dbReference type="ChEBI" id="CHEBI:30156"/>
        <dbReference type="ChEBI" id="CHEBI:57540"/>
        <dbReference type="ChEBI" id="CHEBI:57945"/>
        <dbReference type="EC" id="1.5.1.34"/>
    </reaction>
    <physiologicalReaction direction="right-to-left" evidence="12">
        <dbReference type="Rhea" id="RHEA:17871"/>
    </physiologicalReaction>
</comment>
<dbReference type="GO" id="GO:0006729">
    <property type="term" value="P:tetrahydrobiopterin biosynthetic process"/>
    <property type="evidence" value="ECO:0007669"/>
    <property type="project" value="UniProtKB-KW"/>
</dbReference>
<dbReference type="CDD" id="cd05334">
    <property type="entry name" value="DHPR_SDR_c_like"/>
    <property type="match status" value="1"/>
</dbReference>
<evidence type="ECO:0000256" key="12">
    <source>
        <dbReference type="ARBA" id="ARBA00047536"/>
    </source>
</evidence>
<evidence type="ECO:0000259" key="13">
    <source>
        <dbReference type="Pfam" id="PF01370"/>
    </source>
</evidence>
<evidence type="ECO:0000256" key="7">
    <source>
        <dbReference type="ARBA" id="ARBA00039153"/>
    </source>
</evidence>
<reference evidence="14 15" key="1">
    <citation type="submission" date="2024-02" db="EMBL/GenBank/DDBJ databases">
        <title>Chromosome-scale genome assembly of the rough periwinkle Littorina saxatilis.</title>
        <authorList>
            <person name="De Jode A."/>
            <person name="Faria R."/>
            <person name="Formenti G."/>
            <person name="Sims Y."/>
            <person name="Smith T.P."/>
            <person name="Tracey A."/>
            <person name="Wood J.M.D."/>
            <person name="Zagrodzka Z.B."/>
            <person name="Johannesson K."/>
            <person name="Butlin R.K."/>
            <person name="Leder E.H."/>
        </authorList>
    </citation>
    <scope>NUCLEOTIDE SEQUENCE [LARGE SCALE GENOMIC DNA]</scope>
    <source>
        <strain evidence="14">Snail1</strain>
        <tissue evidence="14">Muscle</tissue>
    </source>
</reference>
<dbReference type="Pfam" id="PF01370">
    <property type="entry name" value="Epimerase"/>
    <property type="match status" value="1"/>
</dbReference>
<dbReference type="AlphaFoldDB" id="A0AAN9BR38"/>
<evidence type="ECO:0000256" key="6">
    <source>
        <dbReference type="ARBA" id="ARBA00037099"/>
    </source>
</evidence>
<dbReference type="PANTHER" id="PTHR15104:SF0">
    <property type="entry name" value="DIHYDROPTERIDINE REDUCTASE"/>
    <property type="match status" value="1"/>
</dbReference>
<comment type="subunit">
    <text evidence="2">Homodimer.</text>
</comment>
<evidence type="ECO:0000256" key="5">
    <source>
        <dbReference type="ARBA" id="ARBA00023007"/>
    </source>
</evidence>
<keyword evidence="5" id="KW-0783">Tetrahydrobiopterin biosynthesis</keyword>